<dbReference type="GO" id="GO:0005199">
    <property type="term" value="F:structural constituent of cell wall"/>
    <property type="evidence" value="ECO:0007669"/>
    <property type="project" value="InterPro"/>
</dbReference>
<dbReference type="SMART" id="SM00075">
    <property type="entry name" value="HYDRO"/>
    <property type="match status" value="1"/>
</dbReference>
<evidence type="ECO:0008006" key="5">
    <source>
        <dbReference type="Google" id="ProtNLM"/>
    </source>
</evidence>
<dbReference type="GeneID" id="73343155"/>
<dbReference type="KEGG" id="clup:CLUP02_09166"/>
<evidence type="ECO:0000256" key="2">
    <source>
        <dbReference type="SAM" id="SignalP"/>
    </source>
</evidence>
<feature type="chain" id="PRO_5040125589" description="Hydrophobin" evidence="2">
    <location>
        <begin position="20"/>
        <end position="476"/>
    </location>
</feature>
<sequence>MQFSTAVITAIAMALTVTAAPGTAAPVKRTLDTLTYADAQNVCGQNLSVSCCNQVSADTNVNDNSGSGILSGILGGVLGNGGLKLLDGCSSLGAGIANDLLNSKCKQSVACCKSDGNTPYAGIATRTLPRILRGAARAEVGTSKNPVAKDSRVDLSGEEHAYLLTIDSLDPETDYETIWRLTSSYQLSDFANNLIYTLTFPNFVIPLHGAEVVWRSDGGKVVHKAVDRVEKTEHYNMAWWYYGPSDQRCRDAVERINQLHAGLARQYPGRFSHNEDYVYTLTFSAVLMHRLRIRLGLSGFTEKQQIAAHHFWRDMGPLFKVEGKGTVKDYPGDFDGCIAFCEAYESTPREYNEKSRYIGLSIFNLFAYRYFPPGLRWFGMAFPRALSLPTTLSAFRIEPANPLLAAIIIFIVRTVFLVTEILLPDPKIPFFERLETLPEMEAQKRKEEIRALDKSYEQFIMSQLSGPGCPFSAKMQ</sequence>
<dbReference type="RefSeq" id="XP_049145289.1">
    <property type="nucleotide sequence ID" value="XM_049288145.1"/>
</dbReference>
<feature type="signal peptide" evidence="2">
    <location>
        <begin position="1"/>
        <end position="19"/>
    </location>
</feature>
<dbReference type="Pfam" id="PF01185">
    <property type="entry name" value="Hydrophobin"/>
    <property type="match status" value="1"/>
</dbReference>
<evidence type="ECO:0000256" key="1">
    <source>
        <dbReference type="ARBA" id="ARBA00023157"/>
    </source>
</evidence>
<dbReference type="EMBL" id="CP019476">
    <property type="protein sequence ID" value="UQC83670.1"/>
    <property type="molecule type" value="Genomic_DNA"/>
</dbReference>
<keyword evidence="2" id="KW-0732">Signal</keyword>
<protein>
    <recommendedName>
        <fullName evidence="5">Hydrophobin</fullName>
    </recommendedName>
</protein>
<dbReference type="GO" id="GO:0009277">
    <property type="term" value="C:fungal-type cell wall"/>
    <property type="evidence" value="ECO:0007669"/>
    <property type="project" value="InterPro"/>
</dbReference>
<evidence type="ECO:0000313" key="3">
    <source>
        <dbReference type="EMBL" id="UQC83670.1"/>
    </source>
</evidence>
<dbReference type="InterPro" id="IPR001338">
    <property type="entry name" value="Class_I_Hydrophobin"/>
</dbReference>
<reference evidence="3" key="1">
    <citation type="journal article" date="2021" name="Mol. Plant Microbe Interact.">
        <title>Complete Genome Sequence of the Plant-Pathogenic Fungus Colletotrichum lupini.</title>
        <authorList>
            <person name="Baroncelli R."/>
            <person name="Pensec F."/>
            <person name="Da Lio D."/>
            <person name="Boufleur T."/>
            <person name="Vicente I."/>
            <person name="Sarrocco S."/>
            <person name="Picot A."/>
            <person name="Baraldi E."/>
            <person name="Sukno S."/>
            <person name="Thon M."/>
            <person name="Le Floch G."/>
        </authorList>
    </citation>
    <scope>NUCLEOTIDE SEQUENCE</scope>
    <source>
        <strain evidence="3">IMI 504893</strain>
    </source>
</reference>
<proteinExistence type="predicted"/>
<dbReference type="AlphaFoldDB" id="A0A9Q8SUE9"/>
<dbReference type="Proteomes" id="UP000830671">
    <property type="component" value="Chromosome 4"/>
</dbReference>
<evidence type="ECO:0000313" key="4">
    <source>
        <dbReference type="Proteomes" id="UP000830671"/>
    </source>
</evidence>
<accession>A0A9Q8SUE9</accession>
<keyword evidence="4" id="KW-1185">Reference proteome</keyword>
<gene>
    <name evidence="3" type="ORF">CLUP02_09166</name>
</gene>
<organism evidence="3 4">
    <name type="scientific">Colletotrichum lupini</name>
    <dbReference type="NCBI Taxonomy" id="145971"/>
    <lineage>
        <taxon>Eukaryota</taxon>
        <taxon>Fungi</taxon>
        <taxon>Dikarya</taxon>
        <taxon>Ascomycota</taxon>
        <taxon>Pezizomycotina</taxon>
        <taxon>Sordariomycetes</taxon>
        <taxon>Hypocreomycetidae</taxon>
        <taxon>Glomerellales</taxon>
        <taxon>Glomerellaceae</taxon>
        <taxon>Colletotrichum</taxon>
        <taxon>Colletotrichum acutatum species complex</taxon>
    </lineage>
</organism>
<name>A0A9Q8SUE9_9PEZI</name>
<keyword evidence="1" id="KW-1015">Disulfide bond</keyword>